<proteinExistence type="predicted"/>
<evidence type="ECO:0000313" key="3">
    <source>
        <dbReference type="Proteomes" id="UP000265366"/>
    </source>
</evidence>
<comment type="caution">
    <text evidence="2">The sequence shown here is derived from an EMBL/GenBank/DDBJ whole genome shotgun (WGS) entry which is preliminary data.</text>
</comment>
<dbReference type="EMBL" id="QXFM01000027">
    <property type="protein sequence ID" value="RIV91119.1"/>
    <property type="molecule type" value="Genomic_DNA"/>
</dbReference>
<feature type="chain" id="PRO_5017231076" evidence="1">
    <location>
        <begin position="20"/>
        <end position="248"/>
    </location>
</feature>
<keyword evidence="1" id="KW-0732">Signal</keyword>
<sequence length="248" mass="26385">MRFAHARRVGLLLVAGALALQGCNRDDPPADQLEQAVTETVDEIEETPQPDGPYAPRNDCTRVAGASPFLADIRSAVSARDTEAFVALAAEDVKLDFGGGAGRDQLRAMLASDTAPLWAKLDELMTLGCASDGDALITLPWYFAQDISADPHTGMIVTGTGVPVRETAAEQAPIIAAVSWDVVELMDGGAGTSGFAHIRWQRRGAPASKPTVIEGYIDATRLRSLIDYRLVGASRNGKWRIISLIAGD</sequence>
<dbReference type="Proteomes" id="UP000265366">
    <property type="component" value="Unassembled WGS sequence"/>
</dbReference>
<name>A0A3A1PBJ5_9SPHN</name>
<feature type="signal peptide" evidence="1">
    <location>
        <begin position="1"/>
        <end position="19"/>
    </location>
</feature>
<evidence type="ECO:0000256" key="1">
    <source>
        <dbReference type="SAM" id="SignalP"/>
    </source>
</evidence>
<accession>A0A3A1PBJ5</accession>
<dbReference type="AlphaFoldDB" id="A0A3A1PBJ5"/>
<gene>
    <name evidence="2" type="ORF">D2V17_03465</name>
</gene>
<dbReference type="OrthoDB" id="7550365at2"/>
<dbReference type="PROSITE" id="PS51257">
    <property type="entry name" value="PROKAR_LIPOPROTEIN"/>
    <property type="match status" value="1"/>
</dbReference>
<dbReference type="RefSeq" id="WP_119591741.1">
    <property type="nucleotide sequence ID" value="NZ_QXFM01000027.1"/>
</dbReference>
<keyword evidence="3" id="KW-1185">Reference proteome</keyword>
<reference evidence="2 3" key="1">
    <citation type="submission" date="2018-08" db="EMBL/GenBank/DDBJ databases">
        <title>Erythrobacter zhengii sp.nov., a bacterium isolated from deep-sea sediment.</title>
        <authorList>
            <person name="Fang C."/>
            <person name="Wu Y.-H."/>
            <person name="Sun C."/>
            <person name="Wang H."/>
            <person name="Cheng H."/>
            <person name="Meng F.-X."/>
            <person name="Wang C.-S."/>
            <person name="Xu X.-W."/>
        </authorList>
    </citation>
    <scope>NUCLEOTIDE SEQUENCE [LARGE SCALE GENOMIC DNA]</scope>
    <source>
        <strain evidence="2 3">CCTCC AB 2015396</strain>
    </source>
</reference>
<evidence type="ECO:0000313" key="2">
    <source>
        <dbReference type="EMBL" id="RIV91119.1"/>
    </source>
</evidence>
<organism evidence="2 3">
    <name type="scientific">Aurantiacibacter xanthus</name>
    <dbReference type="NCBI Taxonomy" id="1784712"/>
    <lineage>
        <taxon>Bacteria</taxon>
        <taxon>Pseudomonadati</taxon>
        <taxon>Pseudomonadota</taxon>
        <taxon>Alphaproteobacteria</taxon>
        <taxon>Sphingomonadales</taxon>
        <taxon>Erythrobacteraceae</taxon>
        <taxon>Aurantiacibacter</taxon>
    </lineage>
</organism>
<protein>
    <submittedName>
        <fullName evidence="2">Uncharacterized protein</fullName>
    </submittedName>
</protein>